<sequence>MERSERLGILDLGSNSCRMSLFDTFADTTYRPVYEVKQNVRLAKGLSNDGSLTDESLSRAIYCLNRFVRVGKLYGVTRWLAVATAAVRQADNREYALSLLEHETGVPFRVLTGDEEARYGYLGVINTVALNDALIFDIGGASSELCLVRNRQLLNAISIPYGALNLREMYGALGELEAVERAYAVVTEALADVTWLANACALPLIGLGGTARAMAKLHMGDTGAEWTRLHGYSFPASYTGGKLRELQAMSVNKRRKIKGIAKHRAEIITSGMAILQAVIDHVRPTTIHISRNGIREGLLFEALLAEAQTPVVSSVLAHSVSNLQRQFEVDRNIAAIVTTAALRLFDVMQPDVDLNQEDRMILWTAAQIEGAGTYIHPEHAADHAAYLVQSTYLYGLSNEQWARVGHVVSGKTPDSRCAKLSVLLRLARWLTLELGVPLTDIGWITQPRQLSIAGGADLYAIAPDTADAKVVEDAQRLLGITLHFSQAAS</sequence>
<dbReference type="SUPFAM" id="SSF109604">
    <property type="entry name" value="HD-domain/PDEase-like"/>
    <property type="match status" value="1"/>
</dbReference>
<evidence type="ECO:0000259" key="4">
    <source>
        <dbReference type="Pfam" id="PF21447"/>
    </source>
</evidence>
<dbReference type="GO" id="GO:0016787">
    <property type="term" value="F:hydrolase activity"/>
    <property type="evidence" value="ECO:0007669"/>
    <property type="project" value="UniProtKB-KW"/>
</dbReference>
<dbReference type="Gene3D" id="3.30.420.150">
    <property type="entry name" value="Exopolyphosphatase. Domain 2"/>
    <property type="match status" value="1"/>
</dbReference>
<dbReference type="GO" id="GO:0006357">
    <property type="term" value="P:regulation of transcription by RNA polymerase II"/>
    <property type="evidence" value="ECO:0007669"/>
    <property type="project" value="TreeGrafter"/>
</dbReference>
<proteinExistence type="inferred from homology"/>
<dbReference type="SUPFAM" id="SSF53067">
    <property type="entry name" value="Actin-like ATPase domain"/>
    <property type="match status" value="2"/>
</dbReference>
<dbReference type="Pfam" id="PF02541">
    <property type="entry name" value="Ppx-GppA"/>
    <property type="match status" value="1"/>
</dbReference>
<dbReference type="InterPro" id="IPR043129">
    <property type="entry name" value="ATPase_NBD"/>
</dbReference>
<evidence type="ECO:0000256" key="2">
    <source>
        <dbReference type="ARBA" id="ARBA00022801"/>
    </source>
</evidence>
<dbReference type="PIRSF" id="PIRSF001267">
    <property type="entry name" value="Pyrophosphatase_GppA_Ppx"/>
    <property type="match status" value="1"/>
</dbReference>
<dbReference type="STRING" id="89784.SAMN04489725_10760"/>
<organism evidence="5 6">
    <name type="scientific">Alicyclobacillus hesperidum</name>
    <dbReference type="NCBI Taxonomy" id="89784"/>
    <lineage>
        <taxon>Bacteria</taxon>
        <taxon>Bacillati</taxon>
        <taxon>Bacillota</taxon>
        <taxon>Bacilli</taxon>
        <taxon>Bacillales</taxon>
        <taxon>Alicyclobacillaceae</taxon>
        <taxon>Alicyclobacillus</taxon>
    </lineage>
</organism>
<dbReference type="Proteomes" id="UP000182589">
    <property type="component" value="Unassembled WGS sequence"/>
</dbReference>
<protein>
    <submittedName>
        <fullName evidence="5">Exopolyphosphatase / guanosine-5'-triphosphate,3'-diphosphate pyrophosphatase</fullName>
    </submittedName>
</protein>
<dbReference type="PANTHER" id="PTHR30005:SF0">
    <property type="entry name" value="RETROGRADE REGULATION PROTEIN 2"/>
    <property type="match status" value="1"/>
</dbReference>
<feature type="domain" description="Ppx/GppA phosphatase C-terminal" evidence="4">
    <location>
        <begin position="318"/>
        <end position="409"/>
    </location>
</feature>
<dbReference type="Gene3D" id="1.10.3210.10">
    <property type="entry name" value="Hypothetical protein af1432"/>
    <property type="match status" value="1"/>
</dbReference>
<dbReference type="RefSeq" id="WP_074692952.1">
    <property type="nucleotide sequence ID" value="NZ_FNOJ01000007.1"/>
</dbReference>
<name>A0A1H2U5F4_9BACL</name>
<evidence type="ECO:0000256" key="1">
    <source>
        <dbReference type="ARBA" id="ARBA00007125"/>
    </source>
</evidence>
<dbReference type="Gene3D" id="3.30.420.40">
    <property type="match status" value="1"/>
</dbReference>
<dbReference type="Pfam" id="PF21447">
    <property type="entry name" value="Ppx-GppA_III"/>
    <property type="match status" value="1"/>
</dbReference>
<dbReference type="CDD" id="cd24052">
    <property type="entry name" value="ASKHA_NBD_HpPPX-GppA-like"/>
    <property type="match status" value="1"/>
</dbReference>
<feature type="domain" description="Ppx/GppA phosphatase N-terminal" evidence="3">
    <location>
        <begin position="31"/>
        <end position="305"/>
    </location>
</feature>
<dbReference type="EMBL" id="FNOJ01000007">
    <property type="protein sequence ID" value="SDW51433.1"/>
    <property type="molecule type" value="Genomic_DNA"/>
</dbReference>
<reference evidence="6" key="1">
    <citation type="submission" date="2016-10" db="EMBL/GenBank/DDBJ databases">
        <authorList>
            <person name="Varghese N."/>
        </authorList>
    </citation>
    <scope>NUCLEOTIDE SEQUENCE [LARGE SCALE GENOMIC DNA]</scope>
    <source>
        <strain evidence="6">DSM 12489</strain>
    </source>
</reference>
<dbReference type="InterPro" id="IPR048950">
    <property type="entry name" value="Ppx_GppA_C"/>
</dbReference>
<dbReference type="InterPro" id="IPR003695">
    <property type="entry name" value="Ppx_GppA_N"/>
</dbReference>
<evidence type="ECO:0000259" key="3">
    <source>
        <dbReference type="Pfam" id="PF02541"/>
    </source>
</evidence>
<dbReference type="InterPro" id="IPR030673">
    <property type="entry name" value="PyroPPase_GppA_Ppx"/>
</dbReference>
<comment type="similarity">
    <text evidence="1">Belongs to the GppA/Ppx family.</text>
</comment>
<gene>
    <name evidence="5" type="ORF">SAMN04489725_10760</name>
</gene>
<evidence type="ECO:0000313" key="5">
    <source>
        <dbReference type="EMBL" id="SDW51433.1"/>
    </source>
</evidence>
<accession>A0A1H2U5F4</accession>
<keyword evidence="2" id="KW-0378">Hydrolase</keyword>
<dbReference type="AlphaFoldDB" id="A0A1H2U5F4"/>
<dbReference type="InterPro" id="IPR050273">
    <property type="entry name" value="GppA/Ppx_hydrolase"/>
</dbReference>
<keyword evidence="6" id="KW-1185">Reference proteome</keyword>
<evidence type="ECO:0000313" key="6">
    <source>
        <dbReference type="Proteomes" id="UP000182589"/>
    </source>
</evidence>
<dbReference type="PANTHER" id="PTHR30005">
    <property type="entry name" value="EXOPOLYPHOSPHATASE"/>
    <property type="match status" value="1"/>
</dbReference>